<keyword evidence="3" id="KW-0812">Transmembrane</keyword>
<evidence type="ECO:0000313" key="4">
    <source>
        <dbReference type="EMBL" id="KAJ9537454.1"/>
    </source>
</evidence>
<keyword evidence="5" id="KW-1185">Reference proteome</keyword>
<evidence type="ECO:0000256" key="3">
    <source>
        <dbReference type="SAM" id="Phobius"/>
    </source>
</evidence>
<feature type="transmembrane region" description="Helical" evidence="3">
    <location>
        <begin position="26"/>
        <end position="48"/>
    </location>
</feature>
<organism evidence="4 5">
    <name type="scientific">Centaurea solstitialis</name>
    <name type="common">yellow star-thistle</name>
    <dbReference type="NCBI Taxonomy" id="347529"/>
    <lineage>
        <taxon>Eukaryota</taxon>
        <taxon>Viridiplantae</taxon>
        <taxon>Streptophyta</taxon>
        <taxon>Embryophyta</taxon>
        <taxon>Tracheophyta</taxon>
        <taxon>Spermatophyta</taxon>
        <taxon>Magnoliopsida</taxon>
        <taxon>eudicotyledons</taxon>
        <taxon>Gunneridae</taxon>
        <taxon>Pentapetalae</taxon>
        <taxon>asterids</taxon>
        <taxon>campanulids</taxon>
        <taxon>Asterales</taxon>
        <taxon>Asteraceae</taxon>
        <taxon>Carduoideae</taxon>
        <taxon>Cardueae</taxon>
        <taxon>Centaureinae</taxon>
        <taxon>Centaurea</taxon>
    </lineage>
</organism>
<dbReference type="GO" id="GO:0098542">
    <property type="term" value="P:defense response to other organism"/>
    <property type="evidence" value="ECO:0007669"/>
    <property type="project" value="InterPro"/>
</dbReference>
<evidence type="ECO:0000313" key="5">
    <source>
        <dbReference type="Proteomes" id="UP001172457"/>
    </source>
</evidence>
<keyword evidence="2 3" id="KW-0472">Membrane</keyword>
<keyword evidence="3" id="KW-1133">Transmembrane helix</keyword>
<accession>A0AA38W4Q4</accession>
<evidence type="ECO:0008006" key="6">
    <source>
        <dbReference type="Google" id="ProtNLM"/>
    </source>
</evidence>
<evidence type="ECO:0000256" key="2">
    <source>
        <dbReference type="ARBA" id="ARBA00023136"/>
    </source>
</evidence>
<dbReference type="PANTHER" id="PTHR31234">
    <property type="entry name" value="LATE EMBRYOGENESIS ABUNDANT (LEA) HYDROXYPROLINE-RICH GLYCOPROTEIN FAMILY"/>
    <property type="match status" value="1"/>
</dbReference>
<dbReference type="PANTHER" id="PTHR31234:SF71">
    <property type="entry name" value="LATE EMBRYOGENESIS ABUNDANT PROTEIN, LEA_2 SUBGROUP"/>
    <property type="match status" value="1"/>
</dbReference>
<evidence type="ECO:0000256" key="1">
    <source>
        <dbReference type="ARBA" id="ARBA00004370"/>
    </source>
</evidence>
<comment type="subcellular location">
    <subcellularLocation>
        <location evidence="1">Membrane</location>
    </subcellularLocation>
</comment>
<dbReference type="InterPro" id="IPR044839">
    <property type="entry name" value="NDR1-like"/>
</dbReference>
<protein>
    <recommendedName>
        <fullName evidence="6">Late embryogenesis abundant protein LEA-2 subgroup domain-containing protein</fullName>
    </recommendedName>
</protein>
<dbReference type="GO" id="GO:0005886">
    <property type="term" value="C:plasma membrane"/>
    <property type="evidence" value="ECO:0007669"/>
    <property type="project" value="TreeGrafter"/>
</dbReference>
<reference evidence="4" key="1">
    <citation type="submission" date="2023-03" db="EMBL/GenBank/DDBJ databases">
        <title>Chromosome-scale reference genome and RAD-based genetic map of yellow starthistle (Centaurea solstitialis) reveal putative structural variation and QTLs associated with invader traits.</title>
        <authorList>
            <person name="Reatini B."/>
            <person name="Cang F.A."/>
            <person name="Jiang Q."/>
            <person name="Mckibben M.T.W."/>
            <person name="Barker M.S."/>
            <person name="Rieseberg L.H."/>
            <person name="Dlugosch K.M."/>
        </authorList>
    </citation>
    <scope>NUCLEOTIDE SEQUENCE</scope>
    <source>
        <strain evidence="4">CAN-66</strain>
        <tissue evidence="4">Leaf</tissue>
    </source>
</reference>
<comment type="caution">
    <text evidence="4">The sequence shown here is derived from an EMBL/GenBank/DDBJ whole genome shotgun (WGS) entry which is preliminary data.</text>
</comment>
<dbReference type="Proteomes" id="UP001172457">
    <property type="component" value="Chromosome 8"/>
</dbReference>
<name>A0AA38W4Q4_9ASTR</name>
<gene>
    <name evidence="4" type="ORF">OSB04_030187</name>
</gene>
<sequence length="218" mass="24428">MAVSLPLLSNSAQDERTSFTDRYMPCFVVAFLLGGLVIVGLVVLITPAPRYCLDPQFCKEPRIDLQEVGVEYLNYSVNGPTTASISLAIRMLFKAKNHDYMGLEYGVSSFNITYRGVPLGWATLPGFYLYYHDWERVQMTATVDRVNLDNAADFIRDASVHDLVELWITGDVNVNMTTEKSAWRGPKKYTTTTVSIDCVIAISPRKQALISKLCGPWI</sequence>
<dbReference type="AlphaFoldDB" id="A0AA38W4Q4"/>
<proteinExistence type="predicted"/>
<dbReference type="EMBL" id="JARYMX010000008">
    <property type="protein sequence ID" value="KAJ9537454.1"/>
    <property type="molecule type" value="Genomic_DNA"/>
</dbReference>